<dbReference type="GO" id="GO:0016301">
    <property type="term" value="F:kinase activity"/>
    <property type="evidence" value="ECO:0007669"/>
    <property type="project" value="UniProtKB-KW"/>
</dbReference>
<dbReference type="RefSeq" id="WP_222993160.1">
    <property type="nucleotide sequence ID" value="NZ_JAINVV010000014.1"/>
</dbReference>
<evidence type="ECO:0000313" key="10">
    <source>
        <dbReference type="EMBL" id="MBY8825959.1"/>
    </source>
</evidence>
<keyword evidence="8" id="KW-0812">Transmembrane</keyword>
<name>A0ABS7Q137_9SPHN</name>
<evidence type="ECO:0000256" key="6">
    <source>
        <dbReference type="ARBA" id="ARBA00022777"/>
    </source>
</evidence>
<protein>
    <recommendedName>
        <fullName evidence="2">histidine kinase</fullName>
        <ecNumber evidence="2">2.7.13.3</ecNumber>
    </recommendedName>
</protein>
<keyword evidence="11" id="KW-1185">Reference proteome</keyword>
<dbReference type="EC" id="2.7.13.3" evidence="2"/>
<feature type="transmembrane region" description="Helical" evidence="8">
    <location>
        <begin position="28"/>
        <end position="50"/>
    </location>
</feature>
<comment type="catalytic activity">
    <reaction evidence="1">
        <text>ATP + protein L-histidine = ADP + protein N-phospho-L-histidine.</text>
        <dbReference type="EC" id="2.7.13.3"/>
    </reaction>
</comment>
<organism evidence="10 11">
    <name type="scientific">Sphingomonas colocasiae</name>
    <dbReference type="NCBI Taxonomy" id="1848973"/>
    <lineage>
        <taxon>Bacteria</taxon>
        <taxon>Pseudomonadati</taxon>
        <taxon>Pseudomonadota</taxon>
        <taxon>Alphaproteobacteria</taxon>
        <taxon>Sphingomonadales</taxon>
        <taxon>Sphingomonadaceae</taxon>
        <taxon>Sphingomonas</taxon>
    </lineage>
</organism>
<dbReference type="InterPro" id="IPR003660">
    <property type="entry name" value="HAMP_dom"/>
</dbReference>
<reference evidence="10 11" key="1">
    <citation type="submission" date="2021-08" db="EMBL/GenBank/DDBJ databases">
        <authorList>
            <person name="Tuo L."/>
        </authorList>
    </citation>
    <scope>NUCLEOTIDE SEQUENCE [LARGE SCALE GENOMIC DNA]</scope>
    <source>
        <strain evidence="10 11">JCM 31229</strain>
    </source>
</reference>
<keyword evidence="4" id="KW-0808">Transferase</keyword>
<dbReference type="PANTHER" id="PTHR41523">
    <property type="entry name" value="TWO-COMPONENT SYSTEM SENSOR PROTEIN"/>
    <property type="match status" value="1"/>
</dbReference>
<dbReference type="Pfam" id="PF07568">
    <property type="entry name" value="HisKA_2"/>
    <property type="match status" value="1"/>
</dbReference>
<evidence type="ECO:0000256" key="1">
    <source>
        <dbReference type="ARBA" id="ARBA00000085"/>
    </source>
</evidence>
<evidence type="ECO:0000256" key="7">
    <source>
        <dbReference type="ARBA" id="ARBA00022840"/>
    </source>
</evidence>
<evidence type="ECO:0000313" key="11">
    <source>
        <dbReference type="Proteomes" id="UP000706039"/>
    </source>
</evidence>
<feature type="transmembrane region" description="Helical" evidence="8">
    <location>
        <begin position="248"/>
        <end position="269"/>
    </location>
</feature>
<evidence type="ECO:0000256" key="3">
    <source>
        <dbReference type="ARBA" id="ARBA00022553"/>
    </source>
</evidence>
<dbReference type="Proteomes" id="UP000706039">
    <property type="component" value="Unassembled WGS sequence"/>
</dbReference>
<feature type="domain" description="HAMP" evidence="9">
    <location>
        <begin position="271"/>
        <end position="325"/>
    </location>
</feature>
<gene>
    <name evidence="10" type="ORF">K7G82_26900</name>
</gene>
<accession>A0ABS7Q137</accession>
<dbReference type="Gene3D" id="3.30.450.20">
    <property type="entry name" value="PAS domain"/>
    <property type="match status" value="1"/>
</dbReference>
<dbReference type="InterPro" id="IPR011495">
    <property type="entry name" value="Sig_transdc_His_kin_sub2_dim/P"/>
</dbReference>
<evidence type="ECO:0000256" key="8">
    <source>
        <dbReference type="SAM" id="Phobius"/>
    </source>
</evidence>
<keyword evidence="7" id="KW-0067">ATP-binding</keyword>
<keyword evidence="3" id="KW-0597">Phosphoprotein</keyword>
<evidence type="ECO:0000256" key="2">
    <source>
        <dbReference type="ARBA" id="ARBA00012438"/>
    </source>
</evidence>
<dbReference type="EMBL" id="JAINVV010000014">
    <property type="protein sequence ID" value="MBY8825959.1"/>
    <property type="molecule type" value="Genomic_DNA"/>
</dbReference>
<evidence type="ECO:0000256" key="5">
    <source>
        <dbReference type="ARBA" id="ARBA00022741"/>
    </source>
</evidence>
<keyword evidence="5" id="KW-0547">Nucleotide-binding</keyword>
<keyword evidence="8" id="KW-1133">Transmembrane helix</keyword>
<dbReference type="PROSITE" id="PS50885">
    <property type="entry name" value="HAMP"/>
    <property type="match status" value="1"/>
</dbReference>
<proteinExistence type="predicted"/>
<keyword evidence="8" id="KW-0472">Membrane</keyword>
<evidence type="ECO:0000256" key="4">
    <source>
        <dbReference type="ARBA" id="ARBA00022679"/>
    </source>
</evidence>
<evidence type="ECO:0000259" key="9">
    <source>
        <dbReference type="PROSITE" id="PS50885"/>
    </source>
</evidence>
<sequence>MATLDHAEEAAPGNRPGRLIFANRSTGFRVFLILSLALLPLGLVAFLATLQSSRTADLEKQAQIRIALSENARQLASTWASDASLARATMRGELAYPDDADRCGRFGEILTTQSDRMPQFALYGTESAPWCASTGFSPTRPSTLAFDVEASPKYTLTADSLDIVVPGPGGSVGLLRYSERAMTAVVASGASPVPYALSIVSMGTRLPLVETVRSGGIAGYETMSDPIGTTGLNAEITTPRTPFSAVELLSILLPLVMWASAALIGWFVVNRMLIRPLRRLERAVSGYKPGDIIEPLRGMETSAHELRQLGETFRHITETISTHDAELAASLARQTRLTREVHHRVKNNLQVVASLINLHARGQVQPDVVRAYASIQRRVDALAVVHRNHYADFEENRGISLRSLVGELAQNIRGSARDGDPVPPVRIDICPCYTNQDVAVPVAFLLTELIELSMLTDPRAAIVITLAQTSPSAARLSVESAALIETPDLVERMEHRFGRVLEGLSRQLRSPLERDRVVGRFSIEIAVIGEVR</sequence>
<dbReference type="PANTHER" id="PTHR41523:SF8">
    <property type="entry name" value="ETHYLENE RESPONSE SENSOR PROTEIN"/>
    <property type="match status" value="1"/>
</dbReference>
<comment type="caution">
    <text evidence="10">The sequence shown here is derived from an EMBL/GenBank/DDBJ whole genome shotgun (WGS) entry which is preliminary data.</text>
</comment>
<keyword evidence="6 10" id="KW-0418">Kinase</keyword>